<evidence type="ECO:0000256" key="3">
    <source>
        <dbReference type="ARBA" id="ARBA00023145"/>
    </source>
</evidence>
<keyword evidence="7" id="KW-1185">Reference proteome</keyword>
<dbReference type="InterPro" id="IPR002692">
    <property type="entry name" value="S45"/>
</dbReference>
<dbReference type="PANTHER" id="PTHR34218">
    <property type="entry name" value="PEPTIDASE S45 PENICILLIN AMIDASE"/>
    <property type="match status" value="1"/>
</dbReference>
<dbReference type="GO" id="GO:0016811">
    <property type="term" value="F:hydrolase activity, acting on carbon-nitrogen (but not peptide) bonds, in linear amides"/>
    <property type="evidence" value="ECO:0007669"/>
    <property type="project" value="InterPro"/>
</dbReference>
<dbReference type="InterPro" id="IPR023343">
    <property type="entry name" value="Penicillin_amidase_dom1"/>
</dbReference>
<sequence>MIVRDAHGIPSVFGGSVLEVAREQGIAIAQDRAWQLEVERRRAEGTCAEIFGETALEWDVLARRALVVDLARRAYAALTPESRAFVDAYVDGLNEVLERPWRPWTPLAVFAVQHLLFSGFPSQLWRRHLAATTGEEWLPLFRVEGLPGGSNALVVDGSLTASGLPILAGDPHRVIEAPGCYAQVRLVCTDPADPFDVAGLTFVGVPGVQHFGHAGDVAWGITNAVADDEDVYAEELVRHGDAVIARGAGGWEPVARRVELVRVRVGEDRYDVREVEVLVTDRGPVVLGGPDQPETHSLRTPSYALGSLGLDAILPLLRARRTADVTAAFGHWVGPVDNLVVGDRYGATEHRVVGRIPVRDEERRWTGEWVGELPRRTGPVLVTANDRATAEFDRVGLDFAPPHRARRIRGLLDELVAAGPLTPEAVAAVLADDRQTAGTALLDTLGSLVDLTVPAAGLRDRLLGWDRRMAADSVDAALFVAVRAAVVEGLFDAPALRGVDGSPYGELFGPWFDLRARIRLCLPAILAADKPFGVDVLQVVATAVEEVAAGPEPAPWGSGHVVVPLTPHQQLGLPAPAGSAPPYVAVAGDDDCVLATRALGGTGACVHGPVARWVWDLAGDSRWVVPLGASGDPASPHHHDQQAVWAAGGSLPLEHPAEQP</sequence>
<dbReference type="OrthoDB" id="9759796at2"/>
<dbReference type="SUPFAM" id="SSF56235">
    <property type="entry name" value="N-terminal nucleophile aminohydrolases (Ntn hydrolases)"/>
    <property type="match status" value="1"/>
</dbReference>
<comment type="cofactor">
    <cofactor evidence="5">
        <name>Ca(2+)</name>
        <dbReference type="ChEBI" id="CHEBI:29108"/>
    </cofactor>
    <text evidence="5">Binds 1 Ca(2+) ion per dimer.</text>
</comment>
<feature type="binding site" evidence="5">
    <location>
        <position position="227"/>
    </location>
    <ligand>
        <name>Ca(2+)</name>
        <dbReference type="ChEBI" id="CHEBI:29108"/>
    </ligand>
</feature>
<dbReference type="InterPro" id="IPR014395">
    <property type="entry name" value="Pen/GL7ACA/AHL_acylase"/>
</dbReference>
<dbReference type="InterPro" id="IPR043147">
    <property type="entry name" value="Penicillin_amidase_A-knob"/>
</dbReference>
<keyword evidence="3" id="KW-0865">Zymogen</keyword>
<dbReference type="Gene3D" id="1.10.1400.10">
    <property type="match status" value="1"/>
</dbReference>
<gene>
    <name evidence="6" type="ORF">FHP29_15395</name>
</gene>
<evidence type="ECO:0000256" key="5">
    <source>
        <dbReference type="PIRSR" id="PIRSR001227-2"/>
    </source>
</evidence>
<comment type="caution">
    <text evidence="6">The sequence shown here is derived from an EMBL/GenBank/DDBJ whole genome shotgun (WGS) entry which is preliminary data.</text>
</comment>
<proteinExistence type="inferred from homology"/>
<dbReference type="GO" id="GO:0046872">
    <property type="term" value="F:metal ion binding"/>
    <property type="evidence" value="ECO:0007669"/>
    <property type="project" value="UniProtKB-KW"/>
</dbReference>
<dbReference type="EMBL" id="VDMP01000025">
    <property type="protein sequence ID" value="TNM38611.1"/>
    <property type="molecule type" value="Genomic_DNA"/>
</dbReference>
<dbReference type="PIRSF" id="PIRSF001227">
    <property type="entry name" value="Pen_acylase"/>
    <property type="match status" value="1"/>
</dbReference>
<name>A0A5C4VS94_9ACTN</name>
<keyword evidence="5" id="KW-0106">Calcium</keyword>
<dbReference type="GO" id="GO:0017000">
    <property type="term" value="P:antibiotic biosynthetic process"/>
    <property type="evidence" value="ECO:0007669"/>
    <property type="project" value="InterPro"/>
</dbReference>
<dbReference type="Gene3D" id="1.10.439.10">
    <property type="entry name" value="Penicillin Amidohydrolase, domain 1"/>
    <property type="match status" value="1"/>
</dbReference>
<dbReference type="InterPro" id="IPR029055">
    <property type="entry name" value="Ntn_hydrolases_N"/>
</dbReference>
<feature type="binding site" evidence="5">
    <location>
        <position position="230"/>
    </location>
    <ligand>
        <name>Ca(2+)</name>
        <dbReference type="ChEBI" id="CHEBI:29108"/>
    </ligand>
</feature>
<evidence type="ECO:0000256" key="1">
    <source>
        <dbReference type="ARBA" id="ARBA00006586"/>
    </source>
</evidence>
<dbReference type="Pfam" id="PF01804">
    <property type="entry name" value="Penicil_amidase"/>
    <property type="match status" value="1"/>
</dbReference>
<dbReference type="AlphaFoldDB" id="A0A5C4VS94"/>
<dbReference type="Proteomes" id="UP000313231">
    <property type="component" value="Unassembled WGS sequence"/>
</dbReference>
<evidence type="ECO:0000256" key="2">
    <source>
        <dbReference type="ARBA" id="ARBA00022801"/>
    </source>
</evidence>
<feature type="active site" description="Nucleophile" evidence="4">
    <location>
        <position position="150"/>
    </location>
</feature>
<accession>A0A5C4VS94</accession>
<evidence type="ECO:0000313" key="7">
    <source>
        <dbReference type="Proteomes" id="UP000313231"/>
    </source>
</evidence>
<organism evidence="6 7">
    <name type="scientific">Nocardioides albidus</name>
    <dbReference type="NCBI Taxonomy" id="1517589"/>
    <lineage>
        <taxon>Bacteria</taxon>
        <taxon>Bacillati</taxon>
        <taxon>Actinomycetota</taxon>
        <taxon>Actinomycetes</taxon>
        <taxon>Propionibacteriales</taxon>
        <taxon>Nocardioidaceae</taxon>
        <taxon>Nocardioides</taxon>
    </lineage>
</organism>
<dbReference type="PANTHER" id="PTHR34218:SF4">
    <property type="entry name" value="ACYL-HOMOSERINE LACTONE ACYLASE QUIP"/>
    <property type="match status" value="1"/>
</dbReference>
<keyword evidence="2" id="KW-0378">Hydrolase</keyword>
<comment type="similarity">
    <text evidence="1">Belongs to the peptidase S45 family.</text>
</comment>
<protein>
    <submittedName>
        <fullName evidence="6">Penicillin acylase family protein</fullName>
    </submittedName>
</protein>
<dbReference type="Gene3D" id="2.30.120.10">
    <property type="match status" value="1"/>
</dbReference>
<reference evidence="6 7" key="1">
    <citation type="journal article" date="2016" name="Int. J. Syst. Evol. Microbiol.">
        <title>Nocardioides albidus sp. nov., an actinobacterium isolated from garden soil.</title>
        <authorList>
            <person name="Singh H."/>
            <person name="Du J."/>
            <person name="Trinh H."/>
            <person name="Won K."/>
            <person name="Yang J.E."/>
            <person name="Yin C."/>
            <person name="Kook M."/>
            <person name="Yi T.H."/>
        </authorList>
    </citation>
    <scope>NUCLEOTIDE SEQUENCE [LARGE SCALE GENOMIC DNA]</scope>
    <source>
        <strain evidence="6 7">CCTCC AB 2015297</strain>
    </source>
</reference>
<evidence type="ECO:0000256" key="4">
    <source>
        <dbReference type="PIRSR" id="PIRSR001227-1"/>
    </source>
</evidence>
<keyword evidence="5" id="KW-0479">Metal-binding</keyword>
<dbReference type="InterPro" id="IPR043146">
    <property type="entry name" value="Penicillin_amidase_N_B-knob"/>
</dbReference>
<dbReference type="Gene3D" id="3.60.20.10">
    <property type="entry name" value="Glutamine Phosphoribosylpyrophosphate, subunit 1, domain 1"/>
    <property type="match status" value="1"/>
</dbReference>
<evidence type="ECO:0000313" key="6">
    <source>
        <dbReference type="EMBL" id="TNM38611.1"/>
    </source>
</evidence>